<feature type="chain" id="PRO_5031249868" description="Reverse transcriptase domain-containing protein" evidence="1">
    <location>
        <begin position="19"/>
        <end position="1353"/>
    </location>
</feature>
<reference evidence="3" key="2">
    <citation type="submission" date="2021-03" db="UniProtKB">
        <authorList>
            <consortium name="EnsemblPlants"/>
        </authorList>
    </citation>
    <scope>IDENTIFICATION</scope>
</reference>
<proteinExistence type="predicted"/>
<feature type="signal peptide" evidence="1">
    <location>
        <begin position="1"/>
        <end position="18"/>
    </location>
</feature>
<dbReference type="Pfam" id="PF00078">
    <property type="entry name" value="RVT_1"/>
    <property type="match status" value="1"/>
</dbReference>
<dbReference type="PANTHER" id="PTHR33116">
    <property type="entry name" value="REVERSE TRANSCRIPTASE ZINC-BINDING DOMAIN-CONTAINING PROTEIN-RELATED-RELATED"/>
    <property type="match status" value="1"/>
</dbReference>
<dbReference type="SUPFAM" id="SSF56219">
    <property type="entry name" value="DNase I-like"/>
    <property type="match status" value="1"/>
</dbReference>
<protein>
    <recommendedName>
        <fullName evidence="2">Reverse transcriptase domain-containing protein</fullName>
    </recommendedName>
</protein>
<keyword evidence="1" id="KW-0732">Signal</keyword>
<dbReference type="SUPFAM" id="SSF56672">
    <property type="entry name" value="DNA/RNA polymerases"/>
    <property type="match status" value="1"/>
</dbReference>
<accession>A0A803P924</accession>
<dbReference type="InterPro" id="IPR002156">
    <property type="entry name" value="RNaseH_domain"/>
</dbReference>
<name>A0A803P924_CANSA</name>
<dbReference type="GO" id="GO:0004523">
    <property type="term" value="F:RNA-DNA hybrid ribonuclease activity"/>
    <property type="evidence" value="ECO:0007669"/>
    <property type="project" value="InterPro"/>
</dbReference>
<dbReference type="Proteomes" id="UP000596661">
    <property type="component" value="Chromosome 3"/>
</dbReference>
<dbReference type="PANTHER" id="PTHR33116:SF86">
    <property type="entry name" value="REVERSE TRANSCRIPTASE DOMAIN-CONTAINING PROTEIN"/>
    <property type="match status" value="1"/>
</dbReference>
<evidence type="ECO:0000259" key="2">
    <source>
        <dbReference type="PROSITE" id="PS50878"/>
    </source>
</evidence>
<dbReference type="CDD" id="cd01650">
    <property type="entry name" value="RT_nLTR_like"/>
    <property type="match status" value="1"/>
</dbReference>
<dbReference type="InterPro" id="IPR026960">
    <property type="entry name" value="RVT-Znf"/>
</dbReference>
<evidence type="ECO:0000313" key="4">
    <source>
        <dbReference type="Proteomes" id="UP000596661"/>
    </source>
</evidence>
<dbReference type="Pfam" id="PF03372">
    <property type="entry name" value="Exo_endo_phos"/>
    <property type="match status" value="1"/>
</dbReference>
<dbReference type="InterPro" id="IPR005135">
    <property type="entry name" value="Endo/exonuclease/phosphatase"/>
</dbReference>
<dbReference type="PROSITE" id="PS50878">
    <property type="entry name" value="RT_POL"/>
    <property type="match status" value="1"/>
</dbReference>
<dbReference type="EMBL" id="UZAU01000253">
    <property type="status" value="NOT_ANNOTATED_CDS"/>
    <property type="molecule type" value="Genomic_DNA"/>
</dbReference>
<evidence type="ECO:0000313" key="3">
    <source>
        <dbReference type="EnsemblPlants" id="cds.evm.model.03.438"/>
    </source>
</evidence>
<feature type="domain" description="Reverse transcriptase" evidence="2">
    <location>
        <begin position="511"/>
        <end position="822"/>
    </location>
</feature>
<dbReference type="GO" id="GO:0003676">
    <property type="term" value="F:nucleic acid binding"/>
    <property type="evidence" value="ECO:0007669"/>
    <property type="project" value="InterPro"/>
</dbReference>
<dbReference type="Gene3D" id="3.60.10.10">
    <property type="entry name" value="Endonuclease/exonuclease/phosphatase"/>
    <property type="match status" value="1"/>
</dbReference>
<dbReference type="SUPFAM" id="SSF53098">
    <property type="entry name" value="Ribonuclease H-like"/>
    <property type="match status" value="1"/>
</dbReference>
<dbReference type="InterPro" id="IPR044730">
    <property type="entry name" value="RNase_H-like_dom_plant"/>
</dbReference>
<dbReference type="CDD" id="cd06222">
    <property type="entry name" value="RNase_H_like"/>
    <property type="match status" value="1"/>
</dbReference>
<reference evidence="3" key="1">
    <citation type="submission" date="2018-11" db="EMBL/GenBank/DDBJ databases">
        <authorList>
            <person name="Grassa J C."/>
        </authorList>
    </citation>
    <scope>NUCLEOTIDE SEQUENCE [LARGE SCALE GENOMIC DNA]</scope>
</reference>
<dbReference type="InterPro" id="IPR036691">
    <property type="entry name" value="Endo/exonu/phosph_ase_sf"/>
</dbReference>
<dbReference type="EnsemblPlants" id="evm.model.03.438">
    <property type="protein sequence ID" value="cds.evm.model.03.438"/>
    <property type="gene ID" value="evm.TU.03.438"/>
</dbReference>
<sequence>MGLGWLLILHQNFSFSESQPLLMGFFPEPLQNLFRVPLQVIDTTTKGSQSSIHADHLKVVVVSGGPPRTMSCLSWNCRGLENPRAKQFLLDLVFQKKPNILFICETLCNKASMEGIRAHLGFEGSFVVEARGHSGGLALLWKDASEVVIQGFSFSHIDATIQMIGYSTWRFTGVYGEPKRELRYRTWDLFRSLKHDSSLPWCLMGDMNNLASQFEKKGGRKYPDRLIDGFLGALDDCNLVDLPLLGYPYTWEKGRDIREWIEERLDRALVTHDWMSLFTQLVLLNLEISTSDHCPIFLVFKGNIPSSSHHSFRFENAWLREPLCEQIVESCWGESGITGIQGKILRCGEVLGRWGWDITGRDRLTEILAQKEVFWKQRSKQYWLNSGDKNSKYFHSIANSRKRSNCIIQLQDSNGVWVNWESGLPNVITSYFQDLFRSSSINLGSVLEGIRPTVSREQNEALLEMVSEEEVRNALFQMHPDKSPGPDGMTPAFYQKHWNIVRADVIHFVREFFNSGQFPESINDTHIVLIPKKKNPSQMGDLRPISLCNVLYKIASKVVANRMKNVLNYAISETQSAFVSGRLISDNIMVAFEVMHYLKRKTNGRKGYMALKLDMSKAYDRVEWGFLEATLQVMGFSDRWIGLTLSCVNSVQYHVINSGQKLGPITPTRGIRQGCPLSPYLFIVCAEGFSSLIRHHESSRMLTGCKVARSAPTISHLLFADDSYIYCQASEDEVNHVLSLLQLFEAALGQKVNLHKSSAFFNSNTTTVTRDRIFSMMRIQEVGVDSMYQGLPSIVGRNKNAVLGFLKEKMKKRINGWVGKFLSRAGKEVLIKSVVQALPSYAMNIFLFPIGTCNELERMMASFWWKSNNSNGNGSGIIWMSWETLTKHKLDGGMGFRSLRDFNPAIIHAAKDIVKSGLRKRIGTGLTVQITSDPWLPVLDRPTPNPVVQGLENFTVSILFQANNRSWDVDVVRDFFSPEDAALILGIPLNASAVVDSWHWVDEKNGFYSVRSAYNMLHNKKFTPDLSPSNGLWKILWSLKVPPKAKDLVWRAVSNCLATKSNLCIKKVLTENLCPFCGIFAETECHLFVSCNFAWACWNYAGLAATSRDATSLRMWLSDTFQLVSGEATGRVVMLCWAIWAARNDLIWKHQVRTMKDVVSFATTSLDQWLKVQGKGNIPLLSPLKDGDVSELWVKSVSGIKLNVDAAIFEHSSKHGFGCVVRNTVGELVAAFAGLKFGRVSPELAEIMGVREALSWLKNHAHSHAIVETDSLVCAEVVRSAEVFASAFGLVVEDCKTLLHSMSNVSLVFVKRFANCDAHYVARHSVSLAERMFSINNVPLDLMSILMSDCSNH</sequence>
<dbReference type="InterPro" id="IPR000477">
    <property type="entry name" value="RT_dom"/>
</dbReference>
<dbReference type="Gramene" id="evm.model.03.438">
    <property type="protein sequence ID" value="cds.evm.model.03.438"/>
    <property type="gene ID" value="evm.TU.03.438"/>
</dbReference>
<dbReference type="Pfam" id="PF13456">
    <property type="entry name" value="RVT_3"/>
    <property type="match status" value="1"/>
</dbReference>
<dbReference type="InterPro" id="IPR012337">
    <property type="entry name" value="RNaseH-like_sf"/>
</dbReference>
<keyword evidence="4" id="KW-1185">Reference proteome</keyword>
<organism evidence="3 4">
    <name type="scientific">Cannabis sativa</name>
    <name type="common">Hemp</name>
    <name type="synonym">Marijuana</name>
    <dbReference type="NCBI Taxonomy" id="3483"/>
    <lineage>
        <taxon>Eukaryota</taxon>
        <taxon>Viridiplantae</taxon>
        <taxon>Streptophyta</taxon>
        <taxon>Embryophyta</taxon>
        <taxon>Tracheophyta</taxon>
        <taxon>Spermatophyta</taxon>
        <taxon>Magnoliopsida</taxon>
        <taxon>eudicotyledons</taxon>
        <taxon>Gunneridae</taxon>
        <taxon>Pentapetalae</taxon>
        <taxon>rosids</taxon>
        <taxon>fabids</taxon>
        <taxon>Rosales</taxon>
        <taxon>Cannabaceae</taxon>
        <taxon>Cannabis</taxon>
    </lineage>
</organism>
<evidence type="ECO:0000256" key="1">
    <source>
        <dbReference type="SAM" id="SignalP"/>
    </source>
</evidence>
<dbReference type="InterPro" id="IPR043502">
    <property type="entry name" value="DNA/RNA_pol_sf"/>
</dbReference>
<dbReference type="InterPro" id="IPR036397">
    <property type="entry name" value="RNaseH_sf"/>
</dbReference>
<dbReference type="Gene3D" id="3.30.420.10">
    <property type="entry name" value="Ribonuclease H-like superfamily/Ribonuclease H"/>
    <property type="match status" value="1"/>
</dbReference>
<dbReference type="Pfam" id="PF13966">
    <property type="entry name" value="zf-RVT"/>
    <property type="match status" value="1"/>
</dbReference>